<reference evidence="1" key="1">
    <citation type="submission" date="2022-05" db="EMBL/GenBank/DDBJ databases">
        <authorList>
            <person name="Blom J."/>
        </authorList>
    </citation>
    <scope>NUCLEOTIDE SEQUENCE</scope>
    <source>
        <strain evidence="1">Type strain: CPO20170097</strain>
    </source>
</reference>
<evidence type="ECO:0000313" key="1">
    <source>
        <dbReference type="EMBL" id="CAH6636518.1"/>
    </source>
</evidence>
<sequence length="50" mass="6183">MMRSTTGQFYQRYFYATRHVSWLARQMAGMRYKMLDNLMQWEVTRSTSEH</sequence>
<keyword evidence="2" id="KW-1185">Reference proteome</keyword>
<dbReference type="Pfam" id="PF15894">
    <property type="entry name" value="SgrT"/>
    <property type="match status" value="1"/>
</dbReference>
<protein>
    <submittedName>
        <fullName evidence="1">Glucose uptake inhibitor SgrT</fullName>
    </submittedName>
</protein>
<accession>A0ABM9F6W2</accession>
<gene>
    <name evidence="1" type="ORF">FBBNIHIM_06775</name>
</gene>
<proteinExistence type="predicted"/>
<comment type="caution">
    <text evidence="1">The sequence shown here is derived from an EMBL/GenBank/DDBJ whole genome shotgun (WGS) entry which is preliminary data.</text>
</comment>
<dbReference type="RefSeq" id="WP_149463089.1">
    <property type="nucleotide sequence ID" value="NZ_CALSBS010000004.1"/>
</dbReference>
<evidence type="ECO:0000313" key="2">
    <source>
        <dbReference type="Proteomes" id="UP001152651"/>
    </source>
</evidence>
<organism evidence="1 2">
    <name type="scientific">Pseudocitrobacter vendiensis</name>
    <dbReference type="NCBI Taxonomy" id="2488306"/>
    <lineage>
        <taxon>Bacteria</taxon>
        <taxon>Pseudomonadati</taxon>
        <taxon>Pseudomonadota</taxon>
        <taxon>Gammaproteobacteria</taxon>
        <taxon>Enterobacterales</taxon>
        <taxon>Enterobacteriaceae</taxon>
        <taxon>Pseudocitrobacter</taxon>
    </lineage>
</organism>
<dbReference type="Proteomes" id="UP001152651">
    <property type="component" value="Unassembled WGS sequence"/>
</dbReference>
<dbReference type="EMBL" id="CALSBS010000004">
    <property type="protein sequence ID" value="CAH6636518.1"/>
    <property type="molecule type" value="Genomic_DNA"/>
</dbReference>
<dbReference type="InterPro" id="IPR031767">
    <property type="entry name" value="SgrT"/>
</dbReference>
<name>A0ABM9F6W2_9ENTR</name>